<feature type="transmembrane region" description="Helical" evidence="1">
    <location>
        <begin position="58"/>
        <end position="80"/>
    </location>
</feature>
<reference evidence="3" key="1">
    <citation type="journal article" date="2010" name="Genome Biol.">
        <title>Genome sequence of the necrotrophic plant pathogen Pythium ultimum reveals original pathogenicity mechanisms and effector repertoire.</title>
        <authorList>
            <person name="Levesque C.A."/>
            <person name="Brouwer H."/>
            <person name="Cano L."/>
            <person name="Hamilton J.P."/>
            <person name="Holt C."/>
            <person name="Huitema E."/>
            <person name="Raffaele S."/>
            <person name="Robideau G.P."/>
            <person name="Thines M."/>
            <person name="Win J."/>
            <person name="Zerillo M.M."/>
            <person name="Beakes G.W."/>
            <person name="Boore J.L."/>
            <person name="Busam D."/>
            <person name="Dumas B."/>
            <person name="Ferriera S."/>
            <person name="Fuerstenberg S.I."/>
            <person name="Gachon C.M."/>
            <person name="Gaulin E."/>
            <person name="Govers F."/>
            <person name="Grenville-Briggs L."/>
            <person name="Horner N."/>
            <person name="Hostetler J."/>
            <person name="Jiang R.H."/>
            <person name="Johnson J."/>
            <person name="Krajaejun T."/>
            <person name="Lin H."/>
            <person name="Meijer H.J."/>
            <person name="Moore B."/>
            <person name="Morris P."/>
            <person name="Phuntmart V."/>
            <person name="Puiu D."/>
            <person name="Shetty J."/>
            <person name="Stajich J.E."/>
            <person name="Tripathy S."/>
            <person name="Wawra S."/>
            <person name="van West P."/>
            <person name="Whitty B.R."/>
            <person name="Coutinho P.M."/>
            <person name="Henrissat B."/>
            <person name="Martin F."/>
            <person name="Thomas P.D."/>
            <person name="Tyler B.M."/>
            <person name="De Vries R.P."/>
            <person name="Kamoun S."/>
            <person name="Yandell M."/>
            <person name="Tisserat N."/>
            <person name="Buell C.R."/>
        </authorList>
    </citation>
    <scope>NUCLEOTIDE SEQUENCE</scope>
    <source>
        <strain evidence="3">DAOM:BR144</strain>
    </source>
</reference>
<organism evidence="2 3">
    <name type="scientific">Globisporangium ultimum (strain ATCC 200006 / CBS 805.95 / DAOM BR144)</name>
    <name type="common">Pythium ultimum</name>
    <dbReference type="NCBI Taxonomy" id="431595"/>
    <lineage>
        <taxon>Eukaryota</taxon>
        <taxon>Sar</taxon>
        <taxon>Stramenopiles</taxon>
        <taxon>Oomycota</taxon>
        <taxon>Peronosporomycetes</taxon>
        <taxon>Pythiales</taxon>
        <taxon>Pythiaceae</taxon>
        <taxon>Globisporangium</taxon>
    </lineage>
</organism>
<keyword evidence="1" id="KW-0472">Membrane</keyword>
<keyword evidence="1" id="KW-0812">Transmembrane</keyword>
<dbReference type="InParanoid" id="K3WDT8"/>
<evidence type="ECO:0000313" key="2">
    <source>
        <dbReference type="EnsemblProtists" id="PYU1_T003129"/>
    </source>
</evidence>
<dbReference type="OMA" id="WAMILIV"/>
<keyword evidence="3" id="KW-1185">Reference proteome</keyword>
<accession>K3WDT8</accession>
<name>K3WDT8_GLOUD</name>
<dbReference type="HOGENOM" id="CLU_087456_0_0_1"/>
<sequence length="214" mass="22705">MPIQAAEATEKARACCNNPKLLITYLWFITLIFGFMYALAAIVAAVNNNGSGEADSKSLGFVGIWAMLLVIGLSVGGTMVMRKYQTPLAVGFLIGVVLMMSLQMFSLSVLFAGAAYLARQERDKGDESTSIHSNEAGSVFSFFMFVLYLAFSIVLVKHRNVIIKEGVSLDPAAAGSSDITAEKATATAQPAASSPKVIRTDLEVGKSLAPPVSV</sequence>
<reference evidence="3" key="2">
    <citation type="submission" date="2010-04" db="EMBL/GenBank/DDBJ databases">
        <authorList>
            <person name="Buell R."/>
            <person name="Hamilton J."/>
            <person name="Hostetler J."/>
        </authorList>
    </citation>
    <scope>NUCLEOTIDE SEQUENCE [LARGE SCALE GENOMIC DNA]</scope>
    <source>
        <strain evidence="3">DAOM:BR144</strain>
    </source>
</reference>
<dbReference type="EnsemblProtists" id="PYU1_T003129">
    <property type="protein sequence ID" value="PYU1_T003129"/>
    <property type="gene ID" value="PYU1_G003125"/>
</dbReference>
<evidence type="ECO:0000313" key="3">
    <source>
        <dbReference type="Proteomes" id="UP000019132"/>
    </source>
</evidence>
<feature type="transmembrane region" description="Helical" evidence="1">
    <location>
        <begin position="21"/>
        <end position="46"/>
    </location>
</feature>
<evidence type="ECO:0000256" key="1">
    <source>
        <dbReference type="SAM" id="Phobius"/>
    </source>
</evidence>
<dbReference type="EMBL" id="GL376603">
    <property type="status" value="NOT_ANNOTATED_CDS"/>
    <property type="molecule type" value="Genomic_DNA"/>
</dbReference>
<feature type="transmembrane region" description="Helical" evidence="1">
    <location>
        <begin position="92"/>
        <end position="118"/>
    </location>
</feature>
<proteinExistence type="predicted"/>
<feature type="transmembrane region" description="Helical" evidence="1">
    <location>
        <begin position="138"/>
        <end position="156"/>
    </location>
</feature>
<dbReference type="AlphaFoldDB" id="K3WDT8"/>
<dbReference type="Proteomes" id="UP000019132">
    <property type="component" value="Unassembled WGS sequence"/>
</dbReference>
<dbReference type="STRING" id="431595.K3WDT8"/>
<dbReference type="VEuPathDB" id="FungiDB:PYU1_G003125"/>
<dbReference type="eggNOG" id="ENOG502S0HS">
    <property type="taxonomic scope" value="Eukaryota"/>
</dbReference>
<keyword evidence="1" id="KW-1133">Transmembrane helix</keyword>
<protein>
    <submittedName>
        <fullName evidence="2">Uncharacterized protein</fullName>
    </submittedName>
</protein>
<reference evidence="2" key="3">
    <citation type="submission" date="2015-02" db="UniProtKB">
        <authorList>
            <consortium name="EnsemblProtists"/>
        </authorList>
    </citation>
    <scope>IDENTIFICATION</scope>
    <source>
        <strain evidence="2">DAOM BR144</strain>
    </source>
</reference>